<dbReference type="InterPro" id="IPR005131">
    <property type="entry name" value="Ser_deHydtase_bsu"/>
</dbReference>
<dbReference type="Pfam" id="PF03315">
    <property type="entry name" value="SDH_beta"/>
    <property type="match status" value="1"/>
</dbReference>
<keyword evidence="7" id="KW-0479">Metal-binding</keyword>
<evidence type="ECO:0000256" key="2">
    <source>
        <dbReference type="ARBA" id="ARBA00004742"/>
    </source>
</evidence>
<dbReference type="STRING" id="1423782.FD32_GL001237"/>
<dbReference type="GO" id="GO:0046872">
    <property type="term" value="F:metal ion binding"/>
    <property type="evidence" value="ECO:0007669"/>
    <property type="project" value="UniProtKB-KW"/>
</dbReference>
<comment type="similarity">
    <text evidence="3">Belongs to the iron-sulfur dependent L-serine dehydratase family.</text>
</comment>
<dbReference type="PATRIC" id="fig|1423782.4.peg.1290"/>
<keyword evidence="8" id="KW-0408">Iron</keyword>
<dbReference type="PANTHER" id="PTHR30182">
    <property type="entry name" value="L-SERINE DEHYDRATASE"/>
    <property type="match status" value="1"/>
</dbReference>
<dbReference type="SUPFAM" id="SSF143548">
    <property type="entry name" value="Serine metabolism enzymes domain"/>
    <property type="match status" value="1"/>
</dbReference>
<evidence type="ECO:0000313" key="14">
    <source>
        <dbReference type="EMBL" id="KRM24824.1"/>
    </source>
</evidence>
<organism evidence="14 15">
    <name type="scientific">Limosilactobacillus panis DSM 6035</name>
    <dbReference type="NCBI Taxonomy" id="1423782"/>
    <lineage>
        <taxon>Bacteria</taxon>
        <taxon>Bacillati</taxon>
        <taxon>Bacillota</taxon>
        <taxon>Bacilli</taxon>
        <taxon>Lactobacillales</taxon>
        <taxon>Lactobacillaceae</taxon>
        <taxon>Limosilactobacillus</taxon>
    </lineage>
</organism>
<evidence type="ECO:0000256" key="12">
    <source>
        <dbReference type="ARBA" id="ARBA00049406"/>
    </source>
</evidence>
<evidence type="ECO:0000259" key="13">
    <source>
        <dbReference type="Pfam" id="PF03315"/>
    </source>
</evidence>
<dbReference type="PANTHER" id="PTHR30182:SF12">
    <property type="entry name" value="L-SERINE DEHYDRATASE, BETA CHAIN-RELATED"/>
    <property type="match status" value="1"/>
</dbReference>
<evidence type="ECO:0000256" key="1">
    <source>
        <dbReference type="ARBA" id="ARBA00001966"/>
    </source>
</evidence>
<feature type="domain" description="Serine dehydratase beta chain" evidence="13">
    <location>
        <begin position="2"/>
        <end position="62"/>
    </location>
</feature>
<dbReference type="GO" id="GO:0003941">
    <property type="term" value="F:L-serine ammonia-lyase activity"/>
    <property type="evidence" value="ECO:0007669"/>
    <property type="project" value="UniProtKB-EC"/>
</dbReference>
<dbReference type="EMBL" id="AZGM01000143">
    <property type="protein sequence ID" value="KRM24824.1"/>
    <property type="molecule type" value="Genomic_DNA"/>
</dbReference>
<dbReference type="GO" id="GO:0051539">
    <property type="term" value="F:4 iron, 4 sulfur cluster binding"/>
    <property type="evidence" value="ECO:0007669"/>
    <property type="project" value="UniProtKB-KW"/>
</dbReference>
<evidence type="ECO:0000256" key="11">
    <source>
        <dbReference type="ARBA" id="ARBA00041766"/>
    </source>
</evidence>
<dbReference type="GO" id="GO:0006094">
    <property type="term" value="P:gluconeogenesis"/>
    <property type="evidence" value="ECO:0007669"/>
    <property type="project" value="UniProtKB-KW"/>
</dbReference>
<name>A0A0R1X3P8_9LACO</name>
<evidence type="ECO:0000313" key="15">
    <source>
        <dbReference type="Proteomes" id="UP000051412"/>
    </source>
</evidence>
<keyword evidence="9" id="KW-0411">Iron-sulfur</keyword>
<evidence type="ECO:0000256" key="10">
    <source>
        <dbReference type="ARBA" id="ARBA00023239"/>
    </source>
</evidence>
<evidence type="ECO:0000256" key="9">
    <source>
        <dbReference type="ARBA" id="ARBA00023014"/>
    </source>
</evidence>
<accession>A0A0R1X3P8</accession>
<evidence type="ECO:0000256" key="4">
    <source>
        <dbReference type="ARBA" id="ARBA00012093"/>
    </source>
</evidence>
<evidence type="ECO:0000256" key="6">
    <source>
        <dbReference type="ARBA" id="ARBA00022485"/>
    </source>
</evidence>
<evidence type="ECO:0000256" key="5">
    <source>
        <dbReference type="ARBA" id="ARBA00022432"/>
    </source>
</evidence>
<keyword evidence="6" id="KW-0004">4Fe-4S</keyword>
<reference evidence="14 15" key="1">
    <citation type="journal article" date="2015" name="Genome Announc.">
        <title>Expanding the biotechnology potential of lactobacilli through comparative genomics of 213 strains and associated genera.</title>
        <authorList>
            <person name="Sun Z."/>
            <person name="Harris H.M."/>
            <person name="McCann A."/>
            <person name="Guo C."/>
            <person name="Argimon S."/>
            <person name="Zhang W."/>
            <person name="Yang X."/>
            <person name="Jeffery I.B."/>
            <person name="Cooney J.C."/>
            <person name="Kagawa T.F."/>
            <person name="Liu W."/>
            <person name="Song Y."/>
            <person name="Salvetti E."/>
            <person name="Wrobel A."/>
            <person name="Rasinkangas P."/>
            <person name="Parkhill J."/>
            <person name="Rea M.C."/>
            <person name="O'Sullivan O."/>
            <person name="Ritari J."/>
            <person name="Douillard F.P."/>
            <person name="Paul Ross R."/>
            <person name="Yang R."/>
            <person name="Briner A.E."/>
            <person name="Felis G.E."/>
            <person name="de Vos W.M."/>
            <person name="Barrangou R."/>
            <person name="Klaenhammer T.R."/>
            <person name="Caufield P.W."/>
            <person name="Cui Y."/>
            <person name="Zhang H."/>
            <person name="O'Toole P.W."/>
        </authorList>
    </citation>
    <scope>NUCLEOTIDE SEQUENCE [LARGE SCALE GENOMIC DNA]</scope>
    <source>
        <strain evidence="14 15">DSM 6035</strain>
    </source>
</reference>
<dbReference type="InterPro" id="IPR029009">
    <property type="entry name" value="ASB_dom_sf"/>
</dbReference>
<evidence type="ECO:0000256" key="7">
    <source>
        <dbReference type="ARBA" id="ARBA00022723"/>
    </source>
</evidence>
<comment type="caution">
    <text evidence="14">The sequence shown here is derived from an EMBL/GenBank/DDBJ whole genome shotgun (WGS) entry which is preliminary data.</text>
</comment>
<proteinExistence type="inferred from homology"/>
<sequence length="205" mass="22127">MIGPSSSHTAGPVAIGQAANKLFGGVPKKVTVHYYGSFAQTHRGHGTDYALAAGLQGFAADDPRVPRAPMIAKDNGVDIRFVEEEGESPIGHPNTAILDMSNGDKKVQVSGCSIGGGAIEIRDIVLDGSEIKPSGPLPIVIYLYKEEKHENGIPVTTEMEKVAPFSRKQVIRAKDEDIYVYDVKNYMRDETVKALKDKFGSIICL</sequence>
<dbReference type="InterPro" id="IPR051318">
    <property type="entry name" value="Fe-S_L-Ser"/>
</dbReference>
<dbReference type="EC" id="4.3.1.17" evidence="4"/>
<keyword evidence="10" id="KW-0456">Lyase</keyword>
<evidence type="ECO:0000256" key="3">
    <source>
        <dbReference type="ARBA" id="ARBA00008636"/>
    </source>
</evidence>
<keyword evidence="15" id="KW-1185">Reference proteome</keyword>
<comment type="cofactor">
    <cofactor evidence="1">
        <name>[4Fe-4S] cluster</name>
        <dbReference type="ChEBI" id="CHEBI:49883"/>
    </cofactor>
</comment>
<dbReference type="AlphaFoldDB" id="A0A0R1X3P8"/>
<keyword evidence="5" id="KW-0312">Gluconeogenesis</keyword>
<dbReference type="Gene3D" id="3.30.1330.90">
    <property type="entry name" value="D-3-phosphoglycerate dehydrogenase, domain 3"/>
    <property type="match status" value="1"/>
</dbReference>
<dbReference type="Proteomes" id="UP000051412">
    <property type="component" value="Unassembled WGS sequence"/>
</dbReference>
<comment type="catalytic activity">
    <reaction evidence="12">
        <text>L-serine = pyruvate + NH4(+)</text>
        <dbReference type="Rhea" id="RHEA:19169"/>
        <dbReference type="ChEBI" id="CHEBI:15361"/>
        <dbReference type="ChEBI" id="CHEBI:28938"/>
        <dbReference type="ChEBI" id="CHEBI:33384"/>
        <dbReference type="EC" id="4.3.1.17"/>
    </reaction>
</comment>
<evidence type="ECO:0000256" key="8">
    <source>
        <dbReference type="ARBA" id="ARBA00023004"/>
    </source>
</evidence>
<gene>
    <name evidence="14" type="ORF">FD32_GL001237</name>
</gene>
<comment type="pathway">
    <text evidence="2">Carbohydrate biosynthesis; gluconeogenesis.</text>
</comment>
<protein>
    <recommendedName>
        <fullName evidence="4">L-serine ammonia-lyase</fullName>
        <ecNumber evidence="4">4.3.1.17</ecNumber>
    </recommendedName>
    <alternativeName>
        <fullName evidence="11">L-serine deaminase</fullName>
    </alternativeName>
</protein>